<proteinExistence type="predicted"/>
<evidence type="ECO:0000256" key="1">
    <source>
        <dbReference type="SAM" id="MobiDB-lite"/>
    </source>
</evidence>
<gene>
    <name evidence="2" type="ORF">SAMN02799620_03660</name>
</gene>
<sequence length="199" mass="21678">MPDIAIRQATFDDRLGELRFKLEQVCGLLEASLLAVGDLSDSDTLLVIDEVRRDNDRVQTGCAEAKREALASAWHVPSASCIPPLLTVYRDARVLAKMGWLVVELAEAGAPMAEPCRDVLRAVQSKMLAATTDLYVVMTEGDRRRANDVGSMSTLDGSQLHTGRRSSAGRKTARRLVRTGERWTSHAMSISRRAAAAAA</sequence>
<accession>A0A1G4WJU1</accession>
<evidence type="ECO:0000313" key="2">
    <source>
        <dbReference type="EMBL" id="SCX24334.1"/>
    </source>
</evidence>
<reference evidence="3" key="1">
    <citation type="submission" date="2016-10" db="EMBL/GenBank/DDBJ databases">
        <authorList>
            <person name="Varghese N."/>
            <person name="Submissions S."/>
        </authorList>
    </citation>
    <scope>NUCLEOTIDE SEQUENCE [LARGE SCALE GENOMIC DNA]</scope>
    <source>
        <strain evidence="3">UNC267MFSha1.1M11</strain>
    </source>
</reference>
<feature type="compositionally biased region" description="Basic residues" evidence="1">
    <location>
        <begin position="162"/>
        <end position="177"/>
    </location>
</feature>
<dbReference type="Proteomes" id="UP000199707">
    <property type="component" value="Unassembled WGS sequence"/>
</dbReference>
<evidence type="ECO:0000313" key="3">
    <source>
        <dbReference type="Proteomes" id="UP000199707"/>
    </source>
</evidence>
<protein>
    <submittedName>
        <fullName evidence="2">Uncharacterized protein</fullName>
    </submittedName>
</protein>
<name>A0A1G4WJU1_9MYCO</name>
<dbReference type="RefSeq" id="WP_090359394.1">
    <property type="nucleotide sequence ID" value="NZ_FMUB01000007.1"/>
</dbReference>
<dbReference type="AlphaFoldDB" id="A0A1G4WJU1"/>
<feature type="region of interest" description="Disordered" evidence="1">
    <location>
        <begin position="147"/>
        <end position="177"/>
    </location>
</feature>
<dbReference type="EMBL" id="FMUB01000007">
    <property type="protein sequence ID" value="SCX24334.1"/>
    <property type="molecule type" value="Genomic_DNA"/>
</dbReference>
<feature type="compositionally biased region" description="Polar residues" evidence="1">
    <location>
        <begin position="150"/>
        <end position="161"/>
    </location>
</feature>
<organism evidence="2 3">
    <name type="scientific">Mycolicibacterium fluoranthenivorans</name>
    <dbReference type="NCBI Taxonomy" id="258505"/>
    <lineage>
        <taxon>Bacteria</taxon>
        <taxon>Bacillati</taxon>
        <taxon>Actinomycetota</taxon>
        <taxon>Actinomycetes</taxon>
        <taxon>Mycobacteriales</taxon>
        <taxon>Mycobacteriaceae</taxon>
        <taxon>Mycolicibacterium</taxon>
    </lineage>
</organism>